<dbReference type="SUPFAM" id="SSF52540">
    <property type="entry name" value="P-loop containing nucleoside triphosphate hydrolases"/>
    <property type="match status" value="2"/>
</dbReference>
<dbReference type="GO" id="GO:0000146">
    <property type="term" value="F:microfilament motor activity"/>
    <property type="evidence" value="ECO:0007669"/>
    <property type="project" value="TreeGrafter"/>
</dbReference>
<dbReference type="eggNOG" id="KOG0160">
    <property type="taxonomic scope" value="Eukaryota"/>
</dbReference>
<evidence type="ECO:0000256" key="10">
    <source>
        <dbReference type="PROSITE-ProRule" id="PRU00782"/>
    </source>
</evidence>
<dbReference type="InterPro" id="IPR036961">
    <property type="entry name" value="Kinesin_motor_dom_sf"/>
</dbReference>
<evidence type="ECO:0000256" key="1">
    <source>
        <dbReference type="ARBA" id="ARBA00008049"/>
    </source>
</evidence>
<feature type="coiled-coil region" evidence="11">
    <location>
        <begin position="922"/>
        <end position="1090"/>
    </location>
</feature>
<keyword evidence="6 11" id="KW-0175">Coiled coil</keyword>
<protein>
    <recommendedName>
        <fullName evidence="19">Myosin motor domain-containing protein</fullName>
    </recommendedName>
</protein>
<feature type="binding site" evidence="10">
    <location>
        <begin position="168"/>
        <end position="175"/>
    </location>
    <ligand>
        <name>ATP</name>
        <dbReference type="ChEBI" id="CHEBI:30616"/>
    </ligand>
</feature>
<dbReference type="PROSITE" id="PS51126">
    <property type="entry name" value="DILUTE"/>
    <property type="match status" value="1"/>
</dbReference>
<dbReference type="EnsemblPlants" id="OBART02G37300.1">
    <property type="protein sequence ID" value="OBART02G37300.1"/>
    <property type="gene ID" value="OBART02G37300"/>
</dbReference>
<reference evidence="17" key="2">
    <citation type="submission" date="2015-03" db="UniProtKB">
        <authorList>
            <consortium name="EnsemblPlants"/>
        </authorList>
    </citation>
    <scope>IDENTIFICATION</scope>
</reference>
<dbReference type="PROSITE" id="PS51456">
    <property type="entry name" value="MYOSIN_MOTOR"/>
    <property type="match status" value="1"/>
</dbReference>
<dbReference type="PANTHER" id="PTHR13140:SF836">
    <property type="entry name" value="MYOSIN-6"/>
    <property type="match status" value="1"/>
</dbReference>
<dbReference type="GO" id="GO:0005524">
    <property type="term" value="F:ATP binding"/>
    <property type="evidence" value="ECO:0007669"/>
    <property type="project" value="UniProtKB-UniRule"/>
</dbReference>
<dbReference type="InterPro" id="IPR000048">
    <property type="entry name" value="IQ_motif_EF-hand-BS"/>
</dbReference>
<evidence type="ECO:0000256" key="12">
    <source>
        <dbReference type="SAM" id="MobiDB-lite"/>
    </source>
</evidence>
<dbReference type="Pfam" id="PF01843">
    <property type="entry name" value="DIL"/>
    <property type="match status" value="1"/>
</dbReference>
<dbReference type="Gene3D" id="1.20.120.720">
    <property type="entry name" value="Myosin VI head, motor domain, U50 subdomain"/>
    <property type="match status" value="1"/>
</dbReference>
<feature type="region of interest" description="Actin-binding" evidence="10">
    <location>
        <begin position="640"/>
        <end position="662"/>
    </location>
</feature>
<dbReference type="Pfam" id="PF00063">
    <property type="entry name" value="Myosin_head"/>
    <property type="match status" value="1"/>
</dbReference>
<dbReference type="SMART" id="SM00242">
    <property type="entry name" value="MYSc"/>
    <property type="match status" value="1"/>
</dbReference>
<feature type="region of interest" description="Disordered" evidence="12">
    <location>
        <begin position="1118"/>
        <end position="1137"/>
    </location>
</feature>
<keyword evidence="4 10" id="KW-0067">ATP-binding</keyword>
<evidence type="ECO:0000256" key="8">
    <source>
        <dbReference type="ARBA" id="ARBA00023175"/>
    </source>
</evidence>
<evidence type="ECO:0008006" key="19">
    <source>
        <dbReference type="Google" id="ProtNLM"/>
    </source>
</evidence>
<evidence type="ECO:0000256" key="3">
    <source>
        <dbReference type="ARBA" id="ARBA00022741"/>
    </source>
</evidence>
<dbReference type="Gene3D" id="1.20.5.190">
    <property type="match status" value="3"/>
</dbReference>
<dbReference type="InterPro" id="IPR037975">
    <property type="entry name" value="MyosinXI_CBD"/>
</dbReference>
<dbReference type="SMART" id="SM01132">
    <property type="entry name" value="DIL"/>
    <property type="match status" value="1"/>
</dbReference>
<dbReference type="Gene3D" id="1.10.10.820">
    <property type="match status" value="1"/>
</dbReference>
<dbReference type="InterPro" id="IPR036018">
    <property type="entry name" value="MYSc_Myo11"/>
</dbReference>
<evidence type="ECO:0000259" key="14">
    <source>
        <dbReference type="PROSITE" id="PS51126"/>
    </source>
</evidence>
<proteinExistence type="inferred from homology"/>
<dbReference type="CDD" id="cd15475">
    <property type="entry name" value="MyosinXI_CBD"/>
    <property type="match status" value="1"/>
</dbReference>
<keyword evidence="7 10" id="KW-0518">Myosin</keyword>
<keyword evidence="13" id="KW-0732">Signal</keyword>
<keyword evidence="5" id="KW-0112">Calmodulin-binding</keyword>
<dbReference type="Gene3D" id="2.30.30.360">
    <property type="entry name" value="Myosin S1 fragment, N-terminal"/>
    <property type="match status" value="1"/>
</dbReference>
<comment type="similarity">
    <text evidence="1">Belongs to the TRAFAC class myosin-kinesin ATPase superfamily. Myosin family. Plant myosin class XI subfamily.</text>
</comment>
<evidence type="ECO:0000256" key="5">
    <source>
        <dbReference type="ARBA" id="ARBA00022860"/>
    </source>
</evidence>
<evidence type="ECO:0000313" key="18">
    <source>
        <dbReference type="Proteomes" id="UP000026960"/>
    </source>
</evidence>
<keyword evidence="8 10" id="KW-0505">Motor protein</keyword>
<dbReference type="Gene3D" id="1.20.58.530">
    <property type="match status" value="1"/>
</dbReference>
<evidence type="ECO:0000256" key="2">
    <source>
        <dbReference type="ARBA" id="ARBA00022737"/>
    </source>
</evidence>
<dbReference type="PaxDb" id="65489-OBART02G37300.1"/>
<evidence type="ECO:0000256" key="6">
    <source>
        <dbReference type="ARBA" id="ARBA00023054"/>
    </source>
</evidence>
<dbReference type="SMART" id="SM00015">
    <property type="entry name" value="IQ"/>
    <property type="match status" value="6"/>
</dbReference>
<dbReference type="GO" id="GO:0030048">
    <property type="term" value="P:actin filament-based movement"/>
    <property type="evidence" value="ECO:0007669"/>
    <property type="project" value="UniProtKB-ARBA"/>
</dbReference>
<feature type="chain" id="PRO_5002262050" description="Myosin motor domain-containing protein" evidence="13">
    <location>
        <begin position="18"/>
        <end position="1570"/>
    </location>
</feature>
<feature type="domain" description="Myosin motor" evidence="15">
    <location>
        <begin position="74"/>
        <end position="759"/>
    </location>
</feature>
<dbReference type="InterPro" id="IPR008989">
    <property type="entry name" value="Myosin_S1_N"/>
</dbReference>
<dbReference type="PANTHER" id="PTHR13140">
    <property type="entry name" value="MYOSIN"/>
    <property type="match status" value="1"/>
</dbReference>
<dbReference type="CDD" id="cd01384">
    <property type="entry name" value="MYSc_Myo11"/>
    <property type="match status" value="1"/>
</dbReference>
<accession>A0A0D3FC24</accession>
<evidence type="ECO:0000256" key="13">
    <source>
        <dbReference type="SAM" id="SignalP"/>
    </source>
</evidence>
<dbReference type="GO" id="GO:0051015">
    <property type="term" value="F:actin filament binding"/>
    <property type="evidence" value="ECO:0007669"/>
    <property type="project" value="InterPro"/>
</dbReference>
<dbReference type="Gene3D" id="3.40.850.10">
    <property type="entry name" value="Kinesin motor domain"/>
    <property type="match status" value="1"/>
</dbReference>
<feature type="signal peptide" evidence="13">
    <location>
        <begin position="1"/>
        <end position="17"/>
    </location>
</feature>
<dbReference type="GO" id="GO:0016459">
    <property type="term" value="C:myosin complex"/>
    <property type="evidence" value="ECO:0007669"/>
    <property type="project" value="UniProtKB-KW"/>
</dbReference>
<keyword evidence="3 10" id="KW-0547">Nucleotide-binding</keyword>
<dbReference type="FunFam" id="1.20.5.190:FF:000001">
    <property type="entry name" value="unconventional myosin-Va"/>
    <property type="match status" value="2"/>
</dbReference>
<sequence length="1570" mass="178389">MQLAFDGINLFLQAAQATIVVGSQVWVEDPGVAWIDGEVIKVHGDTVIVKCSNEKTVTVKGSNVHAKDPEESPCGVDDMTKLAYLHEPGVLQNLKSRYDMNEIYTYTGNILIAVNPFRRLPHLYDTQMMEQYKGADFGELSPHPFAVADVAYRLMLNEGISQSILVSGESGAGKTESTKMIMRYLAYMGGKAAAEGRTVEKQVLQSNPVLEAFGNAKTVRNNNSSRFGKFVEIQFDQNGRISGAAVRTYLLERSRVCQISDPERNYHCFYMLCAAPPEELKRYKLGDPRTFHYLNQSNCYKLEGLDESKEYLETRKAMDIIGISSEEQEAIFRVVAAILHLGNVEFAEGDDGESSKPKDEKSLFHLKTAAELFMCDEKALEDSLCKRIIVTRDENIVKTLDPEAAKGSRDALAKTVYSRLFDWLVDKINKSIGQDPNSKCLIGVLDIYGFESFKTNRCFTALSLKHFLKKCKMLDPEYCFFMFSVILLFQKHVFKMEQEEYTKEEINWSYIEFIDNQDVLDLIEKKPGGIIALLDEACMLPRSTHETFAQKLYQTFKNNKRFTKPKLSRSDFTICHYAGDVTYQTELFLDKNKDYVVAEHQALLSASQCSFVSGLFPLLSEDSSKSSKFSSIGSRFKQQLQSLLETLSATEPHYIRCVKPNNILKPSIFENQNVLQQLRCGGVMEAIRISCAGYPTRRTFYEFIDRFGILAPDVLSGSSDEIAAVRRLLEKVDLQGYQIGKTKVFLRAGQMAELDARRNEVLGRSANMIQRKVRSFLAQKNFIKLRRSAVQLQTICRGELARKIYQNLRREAASLRIQTCYRMHAARKAYNELSASAVTIQSALRGMVARKELHFRQQTKAAIVIQSRCRQFLARLYYSRTKKAAITTQCAWRGKVARKELRKLKMLQMFCYTAVYISQYMAARETGALQAAKNKLEKQVEELTWRLQLEKRMRADLEEAKSQENAKLQATLQEVQQQYKETQEMLVKEREAAKKAAEVAPVVKEVPVIDTELMNKLRDENDKLKTLVSSLEKKIDDTEKKYEETNKISEERLQKAMDAETKIVDLNMAMLRLQEKLSNMESEEKVQRQALLSSPVKSMSEHLSIPIVPKNLENGFHEVEDPKEPQSAPPAIKDYGNGDPKLRKSCVDRQLENVDALIDCVSKNLGYCGGKPVAAFTIYKCLLHWKSFEAEKTSVFDRLIQLIGSAIELASFFGPQSAYVVKPLMQNEEDNDNLAYWLSNTSSLLFLLQRSLKAAGAPGSVSRKKPPQPTSLFGRMAQGLRSASFVNMHVEATDVVRQVEAKYPALLFKQQLTAYVEKIYGIIRDNIKKELSSLISLCIQAPRTMKASMLRMSGRLSGQAQSNHWQRIIESLDILLKKLQDNHVPPVLAQKVFTQIFSYINVQLFNSLLLRRECCSFSNGEYVKAGLAELELWCAKATTEYAAASWDELKHIRQAVGFLVIFQKFRISYDEIVNDLCPILSVQQLYRICTQYWDDKYNTQSVSSDVLSNMRVLMTEDSNNAESSSFLLDDNSSIPFSVDDITNSIQEKDFTDVKPAEELLENPAFQFLQD</sequence>
<evidence type="ECO:0000259" key="15">
    <source>
        <dbReference type="PROSITE" id="PS51456"/>
    </source>
</evidence>
<name>A0A0D3FC24_9ORYZ</name>
<dbReference type="HOGENOM" id="CLU_000192_3_1_1"/>
<dbReference type="GO" id="GO:0005737">
    <property type="term" value="C:cytoplasm"/>
    <property type="evidence" value="ECO:0007669"/>
    <property type="project" value="TreeGrafter"/>
</dbReference>
<reference evidence="17" key="1">
    <citation type="journal article" date="2009" name="Rice">
        <title>De Novo Next Generation Sequencing of Plant Genomes.</title>
        <authorList>
            <person name="Rounsley S."/>
            <person name="Marri P.R."/>
            <person name="Yu Y."/>
            <person name="He R."/>
            <person name="Sisneros N."/>
            <person name="Goicoechea J.L."/>
            <person name="Lee S.J."/>
            <person name="Angelova A."/>
            <person name="Kudrna D."/>
            <person name="Luo M."/>
            <person name="Affourtit J."/>
            <person name="Desany B."/>
            <person name="Knight J."/>
            <person name="Niazi F."/>
            <person name="Egholm M."/>
            <person name="Wing R.A."/>
        </authorList>
    </citation>
    <scope>NUCLEOTIDE SEQUENCE [LARGE SCALE GENOMIC DNA]</scope>
    <source>
        <strain evidence="17">cv. IRGC 105608</strain>
    </source>
</reference>
<dbReference type="CDD" id="cd23767">
    <property type="entry name" value="IQCD"/>
    <property type="match status" value="1"/>
</dbReference>
<dbReference type="PROSITE" id="PS51844">
    <property type="entry name" value="SH3_LIKE"/>
    <property type="match status" value="1"/>
</dbReference>
<keyword evidence="2" id="KW-0677">Repeat</keyword>
<evidence type="ECO:0000256" key="11">
    <source>
        <dbReference type="SAM" id="Coils"/>
    </source>
</evidence>
<keyword evidence="9 10" id="KW-0009">Actin-binding</keyword>
<dbReference type="Pfam" id="PF02736">
    <property type="entry name" value="Myosin_N"/>
    <property type="match status" value="1"/>
</dbReference>
<evidence type="ECO:0000256" key="7">
    <source>
        <dbReference type="ARBA" id="ARBA00023123"/>
    </source>
</evidence>
<dbReference type="PROSITE" id="PS50096">
    <property type="entry name" value="IQ"/>
    <property type="match status" value="5"/>
</dbReference>
<dbReference type="Gene3D" id="6.20.240.20">
    <property type="match status" value="1"/>
</dbReference>
<dbReference type="STRING" id="65489.A0A0D3FC24"/>
<organism evidence="17">
    <name type="scientific">Oryza barthii</name>
    <dbReference type="NCBI Taxonomy" id="65489"/>
    <lineage>
        <taxon>Eukaryota</taxon>
        <taxon>Viridiplantae</taxon>
        <taxon>Streptophyta</taxon>
        <taxon>Embryophyta</taxon>
        <taxon>Tracheophyta</taxon>
        <taxon>Spermatophyta</taxon>
        <taxon>Magnoliopsida</taxon>
        <taxon>Liliopsida</taxon>
        <taxon>Poales</taxon>
        <taxon>Poaceae</taxon>
        <taxon>BOP clade</taxon>
        <taxon>Oryzoideae</taxon>
        <taxon>Oryzeae</taxon>
        <taxon>Oryzinae</taxon>
        <taxon>Oryza</taxon>
    </lineage>
</organism>
<dbReference type="InterPro" id="IPR004009">
    <property type="entry name" value="SH3_Myosin"/>
</dbReference>
<dbReference type="GO" id="GO:0005516">
    <property type="term" value="F:calmodulin binding"/>
    <property type="evidence" value="ECO:0007669"/>
    <property type="project" value="UniProtKB-KW"/>
</dbReference>
<dbReference type="InterPro" id="IPR001609">
    <property type="entry name" value="Myosin_head_motor_dom-like"/>
</dbReference>
<keyword evidence="18" id="KW-1185">Reference proteome</keyword>
<dbReference type="InterPro" id="IPR027417">
    <property type="entry name" value="P-loop_NTPase"/>
</dbReference>
<feature type="domain" description="Myosin N-terminal SH3-like" evidence="16">
    <location>
        <begin position="20"/>
        <end position="69"/>
    </location>
</feature>
<feature type="domain" description="Dilute" evidence="14">
    <location>
        <begin position="1197"/>
        <end position="1516"/>
    </location>
</feature>
<dbReference type="FunFam" id="1.10.10.820:FF:000001">
    <property type="entry name" value="Myosin heavy chain"/>
    <property type="match status" value="1"/>
</dbReference>
<dbReference type="GO" id="GO:0007015">
    <property type="term" value="P:actin filament organization"/>
    <property type="evidence" value="ECO:0007669"/>
    <property type="project" value="InterPro"/>
</dbReference>
<dbReference type="InterPro" id="IPR002710">
    <property type="entry name" value="Dilute_dom"/>
</dbReference>
<evidence type="ECO:0000256" key="4">
    <source>
        <dbReference type="ARBA" id="ARBA00022840"/>
    </source>
</evidence>
<dbReference type="GO" id="GO:0016020">
    <property type="term" value="C:membrane"/>
    <property type="evidence" value="ECO:0007669"/>
    <property type="project" value="TreeGrafter"/>
</dbReference>
<dbReference type="Gramene" id="OBART02G37300.1">
    <property type="protein sequence ID" value="OBART02G37300.1"/>
    <property type="gene ID" value="OBART02G37300"/>
</dbReference>
<dbReference type="FunFam" id="1.20.120.720:FF:000011">
    <property type="entry name" value="Myosin 2"/>
    <property type="match status" value="1"/>
</dbReference>
<evidence type="ECO:0000256" key="9">
    <source>
        <dbReference type="ARBA" id="ARBA00023203"/>
    </source>
</evidence>
<evidence type="ECO:0000313" key="17">
    <source>
        <dbReference type="EnsemblPlants" id="OBART02G37300.1"/>
    </source>
</evidence>
<evidence type="ECO:0000259" key="16">
    <source>
        <dbReference type="PROSITE" id="PS51844"/>
    </source>
</evidence>
<dbReference type="PRINTS" id="PR00193">
    <property type="entry name" value="MYOSINHEAVY"/>
</dbReference>
<dbReference type="Pfam" id="PF00612">
    <property type="entry name" value="IQ"/>
    <property type="match status" value="5"/>
</dbReference>
<dbReference type="Proteomes" id="UP000026960">
    <property type="component" value="Chromosome 2"/>
</dbReference>